<accession>A0AAJ5W8P7</accession>
<feature type="transmembrane region" description="Helical" evidence="1">
    <location>
        <begin position="5"/>
        <end position="22"/>
    </location>
</feature>
<gene>
    <name evidence="2" type="ORF">P0Y49_20160</name>
</gene>
<proteinExistence type="predicted"/>
<dbReference type="InterPro" id="IPR021215">
    <property type="entry name" value="DUF2752"/>
</dbReference>
<keyword evidence="1" id="KW-0812">Transmembrane</keyword>
<dbReference type="Proteomes" id="UP001214530">
    <property type="component" value="Chromosome"/>
</dbReference>
<feature type="transmembrane region" description="Helical" evidence="1">
    <location>
        <begin position="107"/>
        <end position="130"/>
    </location>
</feature>
<evidence type="ECO:0000313" key="3">
    <source>
        <dbReference type="Proteomes" id="UP001214530"/>
    </source>
</evidence>
<reference evidence="2" key="1">
    <citation type="submission" date="2023-03" db="EMBL/GenBank/DDBJ databases">
        <title>Andean soil-derived lignocellulolytic bacterial consortium as a source of novel taxa and putative plastic-active enzymes.</title>
        <authorList>
            <person name="Diaz-Garcia L."/>
            <person name="Chuvochina M."/>
            <person name="Feuerriegel G."/>
            <person name="Bunk B."/>
            <person name="Sproer C."/>
            <person name="Streit W.R."/>
            <person name="Rodriguez L.M."/>
            <person name="Overmann J."/>
            <person name="Jimenez D.J."/>
        </authorList>
    </citation>
    <scope>NUCLEOTIDE SEQUENCE</scope>
    <source>
        <strain evidence="2">MAG 3858</strain>
    </source>
</reference>
<sequence length="131" mass="15262">MILKYISGLFIVIIISVLYYRYDPEMYSFFPECPFHKYVGLDCPGCGSQRAVHALLHGNILLALNYNVLLVLSLPFLVIHFLLKVLSYFMHKDLTWSIWYKPLTPKMIFVVVLLFWIGRNIPVVPFTYLAS</sequence>
<feature type="transmembrane region" description="Helical" evidence="1">
    <location>
        <begin position="66"/>
        <end position="86"/>
    </location>
</feature>
<evidence type="ECO:0000256" key="1">
    <source>
        <dbReference type="SAM" id="Phobius"/>
    </source>
</evidence>
<evidence type="ECO:0000313" key="2">
    <source>
        <dbReference type="EMBL" id="WEK19094.1"/>
    </source>
</evidence>
<dbReference type="EMBL" id="CP119313">
    <property type="protein sequence ID" value="WEK19094.1"/>
    <property type="molecule type" value="Genomic_DNA"/>
</dbReference>
<dbReference type="AlphaFoldDB" id="A0AAJ5W8P7"/>
<name>A0AAJ5W8P7_9SPHI</name>
<organism evidence="2 3">
    <name type="scientific">Candidatus Pedobacter colombiensis</name>
    <dbReference type="NCBI Taxonomy" id="3121371"/>
    <lineage>
        <taxon>Bacteria</taxon>
        <taxon>Pseudomonadati</taxon>
        <taxon>Bacteroidota</taxon>
        <taxon>Sphingobacteriia</taxon>
        <taxon>Sphingobacteriales</taxon>
        <taxon>Sphingobacteriaceae</taxon>
        <taxon>Pedobacter</taxon>
    </lineage>
</organism>
<dbReference type="Pfam" id="PF10825">
    <property type="entry name" value="DUF2752"/>
    <property type="match status" value="1"/>
</dbReference>
<keyword evidence="1" id="KW-1133">Transmembrane helix</keyword>
<protein>
    <submittedName>
        <fullName evidence="2">DUF2752 domain-containing protein</fullName>
    </submittedName>
</protein>
<keyword evidence="1" id="KW-0472">Membrane</keyword>